<protein>
    <submittedName>
        <fullName evidence="1">Uncharacterized protein</fullName>
    </submittedName>
</protein>
<comment type="caution">
    <text evidence="1">The sequence shown here is derived from an EMBL/GenBank/DDBJ whole genome shotgun (WGS) entry which is preliminary data.</text>
</comment>
<keyword evidence="2" id="KW-1185">Reference proteome</keyword>
<organism evidence="1 2">
    <name type="scientific">Apiospora marii</name>
    <dbReference type="NCBI Taxonomy" id="335849"/>
    <lineage>
        <taxon>Eukaryota</taxon>
        <taxon>Fungi</taxon>
        <taxon>Dikarya</taxon>
        <taxon>Ascomycota</taxon>
        <taxon>Pezizomycotina</taxon>
        <taxon>Sordariomycetes</taxon>
        <taxon>Xylariomycetidae</taxon>
        <taxon>Amphisphaeriales</taxon>
        <taxon>Apiosporaceae</taxon>
        <taxon>Apiospora</taxon>
    </lineage>
</organism>
<proteinExistence type="predicted"/>
<evidence type="ECO:0000313" key="1">
    <source>
        <dbReference type="EMBL" id="KAK8008315.1"/>
    </source>
</evidence>
<evidence type="ECO:0000313" key="2">
    <source>
        <dbReference type="Proteomes" id="UP001396898"/>
    </source>
</evidence>
<dbReference type="EMBL" id="JAQQWI010000016">
    <property type="protein sequence ID" value="KAK8008315.1"/>
    <property type="molecule type" value="Genomic_DNA"/>
</dbReference>
<sequence length="111" mass="12858">MASPKSSDLQYSQQRVFTKTHRGMKLAATKLKNTAYTILSKADQKTILEDIKQQLKENIQKDQEIMPPNTLLDYNQLVDGVIRKVFDENLRLFKSGRENTPVVDELLNYKE</sequence>
<dbReference type="Proteomes" id="UP001396898">
    <property type="component" value="Unassembled WGS sequence"/>
</dbReference>
<reference evidence="1 2" key="1">
    <citation type="submission" date="2023-01" db="EMBL/GenBank/DDBJ databases">
        <title>Analysis of 21 Apiospora genomes using comparative genomics revels a genus with tremendous synthesis potential of carbohydrate active enzymes and secondary metabolites.</title>
        <authorList>
            <person name="Sorensen T."/>
        </authorList>
    </citation>
    <scope>NUCLEOTIDE SEQUENCE [LARGE SCALE GENOMIC DNA]</scope>
    <source>
        <strain evidence="1 2">CBS 20057</strain>
    </source>
</reference>
<gene>
    <name evidence="1" type="ORF">PG991_010866</name>
</gene>
<name>A0ABR1RCX1_9PEZI</name>
<accession>A0ABR1RCX1</accession>